<evidence type="ECO:0000313" key="2">
    <source>
        <dbReference type="Proteomes" id="UP000178427"/>
    </source>
</evidence>
<dbReference type="STRING" id="1798513.A3A40_00505"/>
<gene>
    <name evidence="1" type="ORF">A3A40_00505</name>
</gene>
<proteinExistence type="predicted"/>
<protein>
    <recommendedName>
        <fullName evidence="3">Cell division protein FtsL</fullName>
    </recommendedName>
</protein>
<name>A0A1F6EK86_9BACT</name>
<reference evidence="1 2" key="1">
    <citation type="journal article" date="2016" name="Nat. Commun.">
        <title>Thousands of microbial genomes shed light on interconnected biogeochemical processes in an aquifer system.</title>
        <authorList>
            <person name="Anantharaman K."/>
            <person name="Brown C.T."/>
            <person name="Hug L.A."/>
            <person name="Sharon I."/>
            <person name="Castelle C.J."/>
            <person name="Probst A.J."/>
            <person name="Thomas B.C."/>
            <person name="Singh A."/>
            <person name="Wilkins M.J."/>
            <person name="Karaoz U."/>
            <person name="Brodie E.L."/>
            <person name="Williams K.H."/>
            <person name="Hubbard S.S."/>
            <person name="Banfield J.F."/>
        </authorList>
    </citation>
    <scope>NUCLEOTIDE SEQUENCE [LARGE SCALE GENOMIC DNA]</scope>
</reference>
<dbReference type="Proteomes" id="UP000178427">
    <property type="component" value="Unassembled WGS sequence"/>
</dbReference>
<evidence type="ECO:0008006" key="3">
    <source>
        <dbReference type="Google" id="ProtNLM"/>
    </source>
</evidence>
<accession>A0A1F6EK86</accession>
<sequence length="123" mass="14329">MWSRNQRQNAVRLFLRRLGMLVLLGLIAVSVSGVWGVYKKERESAELRTQVERERADLISRRALLESDLNSLKTDRGIEEALREQYALAERGEQMIVIIDPEVPVPTKATSTVGEWLRKFFWW</sequence>
<evidence type="ECO:0000313" key="1">
    <source>
        <dbReference type="EMBL" id="OGG74058.1"/>
    </source>
</evidence>
<dbReference type="EMBL" id="MFMA01000011">
    <property type="protein sequence ID" value="OGG74058.1"/>
    <property type="molecule type" value="Genomic_DNA"/>
</dbReference>
<comment type="caution">
    <text evidence="1">The sequence shown here is derived from an EMBL/GenBank/DDBJ whole genome shotgun (WGS) entry which is preliminary data.</text>
</comment>
<organism evidence="1 2">
    <name type="scientific">Candidatus Kaiserbacteria bacterium RIFCSPLOWO2_01_FULL_54_20</name>
    <dbReference type="NCBI Taxonomy" id="1798513"/>
    <lineage>
        <taxon>Bacteria</taxon>
        <taxon>Candidatus Kaiseribacteriota</taxon>
    </lineage>
</organism>
<dbReference type="AlphaFoldDB" id="A0A1F6EK86"/>